<dbReference type="EC" id="2.1.1.67" evidence="4"/>
<dbReference type="EnsemblMetazoa" id="G2990.5">
    <property type="protein sequence ID" value="G2990.5:cds"/>
    <property type="gene ID" value="G2990"/>
</dbReference>
<evidence type="ECO:0000256" key="1">
    <source>
        <dbReference type="ARBA" id="ARBA00000903"/>
    </source>
</evidence>
<organism evidence="9 10">
    <name type="scientific">Magallana gigas</name>
    <name type="common">Pacific oyster</name>
    <name type="synonym">Crassostrea gigas</name>
    <dbReference type="NCBI Taxonomy" id="29159"/>
    <lineage>
        <taxon>Eukaryota</taxon>
        <taxon>Metazoa</taxon>
        <taxon>Spiralia</taxon>
        <taxon>Lophotrochozoa</taxon>
        <taxon>Mollusca</taxon>
        <taxon>Bivalvia</taxon>
        <taxon>Autobranchia</taxon>
        <taxon>Pteriomorphia</taxon>
        <taxon>Ostreida</taxon>
        <taxon>Ostreoidea</taxon>
        <taxon>Ostreidae</taxon>
        <taxon>Magallana</taxon>
    </lineage>
</organism>
<dbReference type="PANTHER" id="PTHR10259:SF11">
    <property type="entry name" value="THIOPURINE S-METHYLTRANSFERASE"/>
    <property type="match status" value="1"/>
</dbReference>
<accession>A0A8W8M011</accession>
<dbReference type="GO" id="GO:0008119">
    <property type="term" value="F:thiopurine S-methyltransferase activity"/>
    <property type="evidence" value="ECO:0007669"/>
    <property type="project" value="UniProtKB-EC"/>
</dbReference>
<dbReference type="Proteomes" id="UP000005408">
    <property type="component" value="Unassembled WGS sequence"/>
</dbReference>
<evidence type="ECO:0000256" key="8">
    <source>
        <dbReference type="ARBA" id="ARBA00022691"/>
    </source>
</evidence>
<name>A0A8W8M011_MAGGI</name>
<dbReference type="Pfam" id="PF05724">
    <property type="entry name" value="TPMT"/>
    <property type="match status" value="1"/>
</dbReference>
<comment type="catalytic activity">
    <reaction evidence="1">
        <text>S-adenosyl-L-methionine + a thiopurine = S-adenosyl-L-homocysteine + a thiopurine S-methylether.</text>
        <dbReference type="EC" id="2.1.1.67"/>
    </reaction>
</comment>
<dbReference type="PANTHER" id="PTHR10259">
    <property type="entry name" value="THIOPURINE S-METHYLTRANSFERASE"/>
    <property type="match status" value="1"/>
</dbReference>
<dbReference type="SUPFAM" id="SSF53335">
    <property type="entry name" value="S-adenosyl-L-methionine-dependent methyltransferases"/>
    <property type="match status" value="1"/>
</dbReference>
<dbReference type="FunFam" id="3.40.50.150:FF:000101">
    <property type="entry name" value="Thiopurine S-methyltransferase"/>
    <property type="match status" value="1"/>
</dbReference>
<proteinExistence type="inferred from homology"/>
<dbReference type="GO" id="GO:0005737">
    <property type="term" value="C:cytoplasm"/>
    <property type="evidence" value="ECO:0007669"/>
    <property type="project" value="UniProtKB-SubCell"/>
</dbReference>
<evidence type="ECO:0000256" key="4">
    <source>
        <dbReference type="ARBA" id="ARBA00011905"/>
    </source>
</evidence>
<evidence type="ECO:0000313" key="9">
    <source>
        <dbReference type="EnsemblMetazoa" id="G2990.5:cds"/>
    </source>
</evidence>
<comment type="similarity">
    <text evidence="3">Belongs to the class I-like SAM-binding methyltransferase superfamily. TPMT family.</text>
</comment>
<keyword evidence="5" id="KW-0963">Cytoplasm</keyword>
<evidence type="ECO:0000256" key="2">
    <source>
        <dbReference type="ARBA" id="ARBA00004496"/>
    </source>
</evidence>
<reference evidence="9" key="1">
    <citation type="submission" date="2022-08" db="UniProtKB">
        <authorList>
            <consortium name="EnsemblMetazoa"/>
        </authorList>
    </citation>
    <scope>IDENTIFICATION</scope>
    <source>
        <strain evidence="9">05x7-T-G4-1.051#20</strain>
    </source>
</reference>
<dbReference type="Gene3D" id="3.40.50.150">
    <property type="entry name" value="Vaccinia Virus protein VP39"/>
    <property type="match status" value="1"/>
</dbReference>
<keyword evidence="6" id="KW-0489">Methyltransferase</keyword>
<evidence type="ECO:0000256" key="3">
    <source>
        <dbReference type="ARBA" id="ARBA00008145"/>
    </source>
</evidence>
<dbReference type="InterPro" id="IPR029063">
    <property type="entry name" value="SAM-dependent_MTases_sf"/>
</dbReference>
<dbReference type="GO" id="GO:0032259">
    <property type="term" value="P:methylation"/>
    <property type="evidence" value="ECO:0007669"/>
    <property type="project" value="UniProtKB-KW"/>
</dbReference>
<sequence length="319" mass="36725">MTSTLGVKCYFVKQLVTRPITVHPASARPRGVHLEWKRQTVERHLKGECLYCLCGGSSLGVDCLHCHHTDSKHTADMNGHKQDRKINQFGDYEDTSNMKPEDWDYRWGKSQTQFHMPKIHPMLSKHSDTLTGKRKNLRIFLPLCGKAVDMKWLADDGHDVVGLECAEKGCREFFEEQDMPYTTENLTECEGKVFKATTDKKIAIYCCDFFKISSKTLGKFDCIWDRGSFVAIPVTQRKQYSNIITPTMHKDTVYLLDSFLVDNTVFGGPPFNCTEDDIKKAFGSQTDIKKIDERDAFGKWQESWGLKTFVEELYMLKMK</sequence>
<dbReference type="PROSITE" id="PS51585">
    <property type="entry name" value="SAM_MT_TPMT"/>
    <property type="match status" value="1"/>
</dbReference>
<keyword evidence="8" id="KW-0949">S-adenosyl-L-methionine</keyword>
<dbReference type="InterPro" id="IPR008854">
    <property type="entry name" value="TPMT"/>
</dbReference>
<evidence type="ECO:0000256" key="5">
    <source>
        <dbReference type="ARBA" id="ARBA00022490"/>
    </source>
</evidence>
<dbReference type="AlphaFoldDB" id="A0A8W8M011"/>
<keyword evidence="10" id="KW-1185">Reference proteome</keyword>
<evidence type="ECO:0000256" key="6">
    <source>
        <dbReference type="ARBA" id="ARBA00022603"/>
    </source>
</evidence>
<protein>
    <recommendedName>
        <fullName evidence="4">thiopurine S-methyltransferase</fullName>
        <ecNumber evidence="4">2.1.1.67</ecNumber>
    </recommendedName>
</protein>
<evidence type="ECO:0000313" key="10">
    <source>
        <dbReference type="Proteomes" id="UP000005408"/>
    </source>
</evidence>
<comment type="subcellular location">
    <subcellularLocation>
        <location evidence="2">Cytoplasm</location>
    </subcellularLocation>
</comment>
<keyword evidence="7" id="KW-0808">Transferase</keyword>
<evidence type="ECO:0000256" key="7">
    <source>
        <dbReference type="ARBA" id="ARBA00022679"/>
    </source>
</evidence>